<dbReference type="GO" id="GO:0003723">
    <property type="term" value="F:RNA binding"/>
    <property type="evidence" value="ECO:0007669"/>
    <property type="project" value="InterPro"/>
</dbReference>
<reference evidence="2" key="1">
    <citation type="journal article" date="2014" name="Front. Microbiol.">
        <title>High frequency of phylogenetically diverse reductive dehalogenase-homologous genes in deep subseafloor sedimentary metagenomes.</title>
        <authorList>
            <person name="Kawai M."/>
            <person name="Futagami T."/>
            <person name="Toyoda A."/>
            <person name="Takaki Y."/>
            <person name="Nishi S."/>
            <person name="Hori S."/>
            <person name="Arai W."/>
            <person name="Tsubouchi T."/>
            <person name="Morono Y."/>
            <person name="Uchiyama I."/>
            <person name="Ito T."/>
            <person name="Fujiyama A."/>
            <person name="Inagaki F."/>
            <person name="Takami H."/>
        </authorList>
    </citation>
    <scope>NUCLEOTIDE SEQUENCE</scope>
    <source>
        <strain evidence="2">Expedition CK06-06</strain>
    </source>
</reference>
<accession>X1IKF3</accession>
<dbReference type="AlphaFoldDB" id="X1IKF3"/>
<name>X1IKF3_9ZZZZ</name>
<dbReference type="SUPFAM" id="SSF55120">
    <property type="entry name" value="Pseudouridine synthase"/>
    <property type="match status" value="1"/>
</dbReference>
<feature type="region of interest" description="Disordered" evidence="1">
    <location>
        <begin position="66"/>
        <end position="120"/>
    </location>
</feature>
<dbReference type="Gene3D" id="3.30.2350.10">
    <property type="entry name" value="Pseudouridine synthase"/>
    <property type="match status" value="1"/>
</dbReference>
<gene>
    <name evidence="2" type="ORF">S03H2_66704</name>
</gene>
<organism evidence="2">
    <name type="scientific">marine sediment metagenome</name>
    <dbReference type="NCBI Taxonomy" id="412755"/>
    <lineage>
        <taxon>unclassified sequences</taxon>
        <taxon>metagenomes</taxon>
        <taxon>ecological metagenomes</taxon>
    </lineage>
</organism>
<evidence type="ECO:0000256" key="1">
    <source>
        <dbReference type="SAM" id="MobiDB-lite"/>
    </source>
</evidence>
<dbReference type="GO" id="GO:0001522">
    <property type="term" value="P:pseudouridine synthesis"/>
    <property type="evidence" value="ECO:0007669"/>
    <property type="project" value="InterPro"/>
</dbReference>
<evidence type="ECO:0008006" key="3">
    <source>
        <dbReference type="Google" id="ProtNLM"/>
    </source>
</evidence>
<dbReference type="GO" id="GO:0009982">
    <property type="term" value="F:pseudouridine synthase activity"/>
    <property type="evidence" value="ECO:0007669"/>
    <property type="project" value="InterPro"/>
</dbReference>
<evidence type="ECO:0000313" key="2">
    <source>
        <dbReference type="EMBL" id="GAH82901.1"/>
    </source>
</evidence>
<dbReference type="EMBL" id="BARU01043583">
    <property type="protein sequence ID" value="GAH82901.1"/>
    <property type="molecule type" value="Genomic_DNA"/>
</dbReference>
<dbReference type="InterPro" id="IPR020103">
    <property type="entry name" value="PsdUridine_synth_cat_dom_sf"/>
</dbReference>
<comment type="caution">
    <text evidence="2">The sequence shown here is derived from an EMBL/GenBank/DDBJ whole genome shotgun (WGS) entry which is preliminary data.</text>
</comment>
<feature type="non-terminal residue" evidence="2">
    <location>
        <position position="1"/>
    </location>
</feature>
<sequence>YGHAPTNRFFEEKNALDRTFLHCVRLEFDHPTKAQRLIVEAPMPGDLRGVLERTSGPGTLRFLEHKNALGHSGQSSMPPPPDSTHERGGALDIDSSTPSVHTELVSDDDELNGRDSSGSF</sequence>
<protein>
    <recommendedName>
        <fullName evidence="3">Pseudouridine synthase RsuA/RluA-like domain-containing protein</fullName>
    </recommendedName>
</protein>
<proteinExistence type="predicted"/>